<dbReference type="GO" id="GO:0003677">
    <property type="term" value="F:DNA binding"/>
    <property type="evidence" value="ECO:0007669"/>
    <property type="project" value="InterPro"/>
</dbReference>
<evidence type="ECO:0000313" key="3">
    <source>
        <dbReference type="Proteomes" id="UP000542813"/>
    </source>
</evidence>
<dbReference type="SUPFAM" id="SSF46955">
    <property type="entry name" value="Putative DNA-binding domain"/>
    <property type="match status" value="1"/>
</dbReference>
<dbReference type="EMBL" id="JACHMM010000001">
    <property type="protein sequence ID" value="MBB5788275.1"/>
    <property type="molecule type" value="Genomic_DNA"/>
</dbReference>
<accession>A0A7W9LLJ0</accession>
<keyword evidence="3" id="KW-1185">Reference proteome</keyword>
<comment type="caution">
    <text evidence="2">The sequence shown here is derived from an EMBL/GenBank/DDBJ whole genome shotgun (WGS) entry which is preliminary data.</text>
</comment>
<dbReference type="AlphaFoldDB" id="A0A7W9LLJ0"/>
<dbReference type="Pfam" id="PF12728">
    <property type="entry name" value="HTH_17"/>
    <property type="match status" value="1"/>
</dbReference>
<dbReference type="InterPro" id="IPR009061">
    <property type="entry name" value="DNA-bd_dom_put_sf"/>
</dbReference>
<dbReference type="InterPro" id="IPR010093">
    <property type="entry name" value="SinI_DNA-bd"/>
</dbReference>
<organism evidence="2 3">
    <name type="scientific">Jiangella mangrovi</name>
    <dbReference type="NCBI Taxonomy" id="1524084"/>
    <lineage>
        <taxon>Bacteria</taxon>
        <taxon>Bacillati</taxon>
        <taxon>Actinomycetota</taxon>
        <taxon>Actinomycetes</taxon>
        <taxon>Jiangellales</taxon>
        <taxon>Jiangellaceae</taxon>
        <taxon>Jiangella</taxon>
    </lineage>
</organism>
<proteinExistence type="predicted"/>
<sequence>MSTLTVTKHQEQLARDFVAQTPEPRFTAASGKTKPREVPAELTALLRQVLEAVARGDVVTLRTLPSELSTTEAADLLGVSRPTLMRMIRDDEIAAHKVGTHHRLKLSDVQDLRRARLERQRAAFAELRQLEDDLGIEQ</sequence>
<reference evidence="2 3" key="1">
    <citation type="submission" date="2020-08" db="EMBL/GenBank/DDBJ databases">
        <title>Sequencing the genomes of 1000 actinobacteria strains.</title>
        <authorList>
            <person name="Klenk H.-P."/>
        </authorList>
    </citation>
    <scope>NUCLEOTIDE SEQUENCE [LARGE SCALE GENOMIC DNA]</scope>
    <source>
        <strain evidence="2 3">DSM 102122</strain>
    </source>
</reference>
<protein>
    <submittedName>
        <fullName evidence="2">Excisionase family DNA binding protein</fullName>
    </submittedName>
</protein>
<evidence type="ECO:0000313" key="2">
    <source>
        <dbReference type="EMBL" id="MBB5788275.1"/>
    </source>
</evidence>
<name>A0A7W9LLJ0_9ACTN</name>
<gene>
    <name evidence="2" type="ORF">HD601_002850</name>
</gene>
<dbReference type="InterPro" id="IPR041657">
    <property type="entry name" value="HTH_17"/>
</dbReference>
<feature type="domain" description="Helix-turn-helix" evidence="1">
    <location>
        <begin position="68"/>
        <end position="115"/>
    </location>
</feature>
<evidence type="ECO:0000259" key="1">
    <source>
        <dbReference type="Pfam" id="PF12728"/>
    </source>
</evidence>
<dbReference type="Proteomes" id="UP000542813">
    <property type="component" value="Unassembled WGS sequence"/>
</dbReference>
<dbReference type="NCBIfam" id="TIGR01764">
    <property type="entry name" value="excise"/>
    <property type="match status" value="1"/>
</dbReference>
<dbReference type="RefSeq" id="WP_184822849.1">
    <property type="nucleotide sequence ID" value="NZ_JACHMM010000001.1"/>
</dbReference>